<dbReference type="KEGG" id="smam:Mal15_14650"/>
<proteinExistence type="predicted"/>
<feature type="region of interest" description="Disordered" evidence="1">
    <location>
        <begin position="103"/>
        <end position="126"/>
    </location>
</feature>
<dbReference type="CDD" id="cd00060">
    <property type="entry name" value="FHA"/>
    <property type="match status" value="1"/>
</dbReference>
<dbReference type="Pfam" id="PF00498">
    <property type="entry name" value="FHA"/>
    <property type="match status" value="1"/>
</dbReference>
<dbReference type="PANTHER" id="PTHR23308">
    <property type="entry name" value="NUCLEAR INHIBITOR OF PROTEIN PHOSPHATASE-1"/>
    <property type="match status" value="1"/>
</dbReference>
<evidence type="ECO:0000259" key="2">
    <source>
        <dbReference type="PROSITE" id="PS50006"/>
    </source>
</evidence>
<dbReference type="PROSITE" id="PS50006">
    <property type="entry name" value="FHA_DOMAIN"/>
    <property type="match status" value="1"/>
</dbReference>
<dbReference type="EMBL" id="CP036264">
    <property type="protein sequence ID" value="QEF97425.1"/>
    <property type="molecule type" value="Genomic_DNA"/>
</dbReference>
<feature type="compositionally biased region" description="Basic and acidic residues" evidence="1">
    <location>
        <begin position="202"/>
        <end position="227"/>
    </location>
</feature>
<feature type="region of interest" description="Disordered" evidence="1">
    <location>
        <begin position="145"/>
        <end position="254"/>
    </location>
</feature>
<evidence type="ECO:0000256" key="1">
    <source>
        <dbReference type="SAM" id="MobiDB-lite"/>
    </source>
</evidence>
<dbReference type="Gene3D" id="2.60.200.20">
    <property type="match status" value="1"/>
</dbReference>
<dbReference type="Proteomes" id="UP000321353">
    <property type="component" value="Chromosome"/>
</dbReference>
<dbReference type="InterPro" id="IPR050923">
    <property type="entry name" value="Cell_Proc_Reg/RNA_Proc"/>
</dbReference>
<dbReference type="InterPro" id="IPR008984">
    <property type="entry name" value="SMAD_FHA_dom_sf"/>
</dbReference>
<evidence type="ECO:0000313" key="4">
    <source>
        <dbReference type="Proteomes" id="UP000321353"/>
    </source>
</evidence>
<dbReference type="InterPro" id="IPR000253">
    <property type="entry name" value="FHA_dom"/>
</dbReference>
<accession>A0A5B9MD58</accession>
<reference evidence="3 4" key="1">
    <citation type="submission" date="2019-02" db="EMBL/GenBank/DDBJ databases">
        <title>Planctomycetal bacteria perform biofilm scaping via a novel small molecule.</title>
        <authorList>
            <person name="Jeske O."/>
            <person name="Boedeker C."/>
            <person name="Wiegand S."/>
            <person name="Breitling P."/>
            <person name="Kallscheuer N."/>
            <person name="Jogler M."/>
            <person name="Rohde M."/>
            <person name="Petersen J."/>
            <person name="Medema M.H."/>
            <person name="Surup F."/>
            <person name="Jogler C."/>
        </authorList>
    </citation>
    <scope>NUCLEOTIDE SEQUENCE [LARGE SCALE GENOMIC DNA]</scope>
    <source>
        <strain evidence="3 4">Mal15</strain>
    </source>
</reference>
<organism evidence="3 4">
    <name type="scientific">Stieleria maiorica</name>
    <dbReference type="NCBI Taxonomy" id="2795974"/>
    <lineage>
        <taxon>Bacteria</taxon>
        <taxon>Pseudomonadati</taxon>
        <taxon>Planctomycetota</taxon>
        <taxon>Planctomycetia</taxon>
        <taxon>Pirellulales</taxon>
        <taxon>Pirellulaceae</taxon>
        <taxon>Stieleria</taxon>
    </lineage>
</organism>
<keyword evidence="4" id="KW-1185">Reference proteome</keyword>
<dbReference type="SUPFAM" id="SSF49879">
    <property type="entry name" value="SMAD/FHA domain"/>
    <property type="match status" value="1"/>
</dbReference>
<dbReference type="RefSeq" id="WP_167546663.1">
    <property type="nucleotide sequence ID" value="NZ_CP036264.1"/>
</dbReference>
<sequence>MFNITLLQTNGSRKGTRYHLETSPFLIGRGDECDVTFSSRSVSRKHCSIVFDDANVWVQDLNSRNGTVVGGDPLAPDVPRQLSHHDRLRIGKYTFRISIRDRQTRKPHRFGPVDLSTLSGPGIVPQDRAKGAAQLLSELDELAARLDRPSDGKPRPADRAIQARPGTEPERDVTSATSASSPADKLRDDASTQSGDADESDESTKVTMADEPRAKASDDEPSTDTKKIPPHLRPKGPKDSQSAASAALRNLFVR</sequence>
<protein>
    <submittedName>
        <fullName evidence="3">FHA domain protein</fullName>
    </submittedName>
</protein>
<dbReference type="SMART" id="SM00240">
    <property type="entry name" value="FHA"/>
    <property type="match status" value="1"/>
</dbReference>
<name>A0A5B9MD58_9BACT</name>
<dbReference type="AlphaFoldDB" id="A0A5B9MD58"/>
<evidence type="ECO:0000313" key="3">
    <source>
        <dbReference type="EMBL" id="QEF97425.1"/>
    </source>
</evidence>
<feature type="domain" description="FHA" evidence="2">
    <location>
        <begin position="25"/>
        <end position="74"/>
    </location>
</feature>
<feature type="compositionally biased region" description="Basic and acidic residues" evidence="1">
    <location>
        <begin position="145"/>
        <end position="158"/>
    </location>
</feature>
<gene>
    <name evidence="3" type="ORF">Mal15_14650</name>
</gene>